<accession>A0ABR9FSI4</accession>
<dbReference type="Proteomes" id="UP000707245">
    <property type="component" value="Unassembled WGS sequence"/>
</dbReference>
<name>A0ABR9FSI4_9GAMM</name>
<dbReference type="Gene3D" id="3.40.50.1820">
    <property type="entry name" value="alpha/beta hydrolase"/>
    <property type="match status" value="1"/>
</dbReference>
<dbReference type="PANTHER" id="PTHR43265">
    <property type="entry name" value="ESTERASE ESTD"/>
    <property type="match status" value="1"/>
</dbReference>
<feature type="chain" id="PRO_5045559277" evidence="1">
    <location>
        <begin position="20"/>
        <end position="325"/>
    </location>
</feature>
<dbReference type="EMBL" id="RRZA01000111">
    <property type="protein sequence ID" value="MBE0459783.1"/>
    <property type="molecule type" value="Genomic_DNA"/>
</dbReference>
<organism evidence="3 4">
    <name type="scientific">Pseudoalteromonas prydzensis</name>
    <dbReference type="NCBI Taxonomy" id="182141"/>
    <lineage>
        <taxon>Bacteria</taxon>
        <taxon>Pseudomonadati</taxon>
        <taxon>Pseudomonadota</taxon>
        <taxon>Gammaproteobacteria</taxon>
        <taxon>Alteromonadales</taxon>
        <taxon>Pseudoalteromonadaceae</taxon>
        <taxon>Pseudoalteromonas</taxon>
    </lineage>
</organism>
<dbReference type="RefSeq" id="WP_192543112.1">
    <property type="nucleotide sequence ID" value="NZ_JBQQIQ010000001.1"/>
</dbReference>
<comment type="caution">
    <text evidence="3">The sequence shown here is derived from an EMBL/GenBank/DDBJ whole genome shotgun (WGS) entry which is preliminary data.</text>
</comment>
<proteinExistence type="predicted"/>
<dbReference type="SUPFAM" id="SSF53474">
    <property type="entry name" value="alpha/beta-Hydrolases"/>
    <property type="match status" value="1"/>
</dbReference>
<keyword evidence="4" id="KW-1185">Reference proteome</keyword>
<dbReference type="InterPro" id="IPR001375">
    <property type="entry name" value="Peptidase_S9_cat"/>
</dbReference>
<evidence type="ECO:0000256" key="1">
    <source>
        <dbReference type="SAM" id="SignalP"/>
    </source>
</evidence>
<evidence type="ECO:0000259" key="2">
    <source>
        <dbReference type="Pfam" id="PF00326"/>
    </source>
</evidence>
<dbReference type="Pfam" id="PF00326">
    <property type="entry name" value="Peptidase_S9"/>
    <property type="match status" value="1"/>
</dbReference>
<dbReference type="InterPro" id="IPR029058">
    <property type="entry name" value="AB_hydrolase_fold"/>
</dbReference>
<dbReference type="PANTHER" id="PTHR43265:SF1">
    <property type="entry name" value="ESTERASE ESTD"/>
    <property type="match status" value="1"/>
</dbReference>
<dbReference type="InterPro" id="IPR053145">
    <property type="entry name" value="AB_hydrolase_Est10"/>
</dbReference>
<evidence type="ECO:0000313" key="3">
    <source>
        <dbReference type="EMBL" id="MBE0459783.1"/>
    </source>
</evidence>
<feature type="domain" description="Peptidase S9 prolyl oligopeptidase catalytic" evidence="2">
    <location>
        <begin position="217"/>
        <end position="309"/>
    </location>
</feature>
<evidence type="ECO:0000313" key="4">
    <source>
        <dbReference type="Proteomes" id="UP000707245"/>
    </source>
</evidence>
<sequence>MNFRSITLVLLFLTGSVNAQSVSTYTTSRPDGSDITYYLLHKLDTSPNNTLLLILQGSDCNSVLHIESIFKDYKNVWPEADVLLIEKYGIDGGLSFSSDAERKDCPAKYIHNDSPEQRVADVKTVLDVVRKGRKYPNLIVLGGSEGAVIANLVTTRIDDINATISFNGGGRKFIDDVIHNIKSASVNNDEIEESIKGFRGFLNHIINSKPSELEVSGHGYNWWYQMLTIDQLEVLQGVNTPLLVIQGGRDLSVSPQKVDEMMRALVKKGKGNIEYRTYKELDHGFVNIHGESNRELVVNDINVWLKSKLRNPNNSMQPTAEASVD</sequence>
<feature type="signal peptide" evidence="1">
    <location>
        <begin position="1"/>
        <end position="19"/>
    </location>
</feature>
<reference evidence="3 4" key="1">
    <citation type="submission" date="2020-07" db="EMBL/GenBank/DDBJ databases">
        <title>Halophilic bacteria isolated from french cheeses.</title>
        <authorList>
            <person name="Kothe C.I."/>
            <person name="Farah-Kraiem B."/>
            <person name="Renault P."/>
            <person name="Dridi B."/>
        </authorList>
    </citation>
    <scope>NUCLEOTIDE SEQUENCE [LARGE SCALE GENOMIC DNA]</scope>
    <source>
        <strain evidence="3 4">FME14</strain>
    </source>
</reference>
<keyword evidence="1" id="KW-0732">Signal</keyword>
<protein>
    <submittedName>
        <fullName evidence="3">Prolyl oligopeptidase family serine peptidase</fullName>
    </submittedName>
</protein>
<gene>
    <name evidence="3" type="ORF">EI167_20600</name>
</gene>